<dbReference type="InterPro" id="IPR018247">
    <property type="entry name" value="EF_Hand_1_Ca_BS"/>
</dbReference>
<dbReference type="OrthoDB" id="8198236at2"/>
<dbReference type="GO" id="GO:0000272">
    <property type="term" value="P:polysaccharide catabolic process"/>
    <property type="evidence" value="ECO:0007669"/>
    <property type="project" value="InterPro"/>
</dbReference>
<comment type="caution">
    <text evidence="2">The sequence shown here is derived from an EMBL/GenBank/DDBJ whole genome shotgun (WGS) entry which is preliminary data.</text>
</comment>
<feature type="compositionally biased region" description="Polar residues" evidence="1">
    <location>
        <begin position="9"/>
        <end position="22"/>
    </location>
</feature>
<proteinExistence type="predicted"/>
<gene>
    <name evidence="2" type="ORF">Mal64_26800</name>
</gene>
<sequence>MQDADKTPTFDTPSDNWRYSTSSDSWKGFDLESVDPVADGRLDLYATALHELIHALGATTSNMAAYVGLDGSGDLVGENLVATYGGPVPAVGGHFAQNVQSIVWGSGDIVSEASLDPNALRGVRKHLTELDAALLRDLGYGVASQFPAPALAGDYNGNGVVDAADFTVWRDLRGSAGFGLAADGDGDGVVDDDDYQLWIAHFGQSLPLGANPTQAPEPRGLWLAIVAAGAAGLSRAPAGRRGC</sequence>
<dbReference type="PROSITE" id="PS00018">
    <property type="entry name" value="EF_HAND_1"/>
    <property type="match status" value="2"/>
</dbReference>
<evidence type="ECO:0000313" key="2">
    <source>
        <dbReference type="EMBL" id="TWT87145.1"/>
    </source>
</evidence>
<dbReference type="Gene3D" id="1.10.1330.10">
    <property type="entry name" value="Dockerin domain"/>
    <property type="match status" value="1"/>
</dbReference>
<accession>A0A5C5ZJ45</accession>
<dbReference type="Proteomes" id="UP000315440">
    <property type="component" value="Unassembled WGS sequence"/>
</dbReference>
<dbReference type="RefSeq" id="WP_146401027.1">
    <property type="nucleotide sequence ID" value="NZ_SJPQ01000003.1"/>
</dbReference>
<keyword evidence="3" id="KW-1185">Reference proteome</keyword>
<organism evidence="2 3">
    <name type="scientific">Pseudobythopirellula maris</name>
    <dbReference type="NCBI Taxonomy" id="2527991"/>
    <lineage>
        <taxon>Bacteria</taxon>
        <taxon>Pseudomonadati</taxon>
        <taxon>Planctomycetota</taxon>
        <taxon>Planctomycetia</taxon>
        <taxon>Pirellulales</taxon>
        <taxon>Lacipirellulaceae</taxon>
        <taxon>Pseudobythopirellula</taxon>
    </lineage>
</organism>
<dbReference type="AlphaFoldDB" id="A0A5C5ZJ45"/>
<evidence type="ECO:0008006" key="4">
    <source>
        <dbReference type="Google" id="ProtNLM"/>
    </source>
</evidence>
<protein>
    <recommendedName>
        <fullName evidence="4">Dockerin domain-containing protein</fullName>
    </recommendedName>
</protein>
<dbReference type="SUPFAM" id="SSF63446">
    <property type="entry name" value="Type I dockerin domain"/>
    <property type="match status" value="1"/>
</dbReference>
<feature type="region of interest" description="Disordered" evidence="1">
    <location>
        <begin position="1"/>
        <end position="22"/>
    </location>
</feature>
<evidence type="ECO:0000313" key="3">
    <source>
        <dbReference type="Proteomes" id="UP000315440"/>
    </source>
</evidence>
<dbReference type="EMBL" id="SJPQ01000003">
    <property type="protein sequence ID" value="TWT87145.1"/>
    <property type="molecule type" value="Genomic_DNA"/>
</dbReference>
<dbReference type="InterPro" id="IPR036439">
    <property type="entry name" value="Dockerin_dom_sf"/>
</dbReference>
<reference evidence="2 3" key="1">
    <citation type="submission" date="2019-02" db="EMBL/GenBank/DDBJ databases">
        <title>Deep-cultivation of Planctomycetes and their phenomic and genomic characterization uncovers novel biology.</title>
        <authorList>
            <person name="Wiegand S."/>
            <person name="Jogler M."/>
            <person name="Boedeker C."/>
            <person name="Pinto D."/>
            <person name="Vollmers J."/>
            <person name="Rivas-Marin E."/>
            <person name="Kohn T."/>
            <person name="Peeters S.H."/>
            <person name="Heuer A."/>
            <person name="Rast P."/>
            <person name="Oberbeckmann S."/>
            <person name="Bunk B."/>
            <person name="Jeske O."/>
            <person name="Meyerdierks A."/>
            <person name="Storesund J.E."/>
            <person name="Kallscheuer N."/>
            <person name="Luecker S."/>
            <person name="Lage O.M."/>
            <person name="Pohl T."/>
            <person name="Merkel B.J."/>
            <person name="Hornburger P."/>
            <person name="Mueller R.-W."/>
            <person name="Bruemmer F."/>
            <person name="Labrenz M."/>
            <person name="Spormann A.M."/>
            <person name="Op Den Camp H."/>
            <person name="Overmann J."/>
            <person name="Amann R."/>
            <person name="Jetten M.S.M."/>
            <person name="Mascher T."/>
            <person name="Medema M.H."/>
            <person name="Devos D.P."/>
            <person name="Kaster A.-K."/>
            <person name="Ovreas L."/>
            <person name="Rohde M."/>
            <person name="Galperin M.Y."/>
            <person name="Jogler C."/>
        </authorList>
    </citation>
    <scope>NUCLEOTIDE SEQUENCE [LARGE SCALE GENOMIC DNA]</scope>
    <source>
        <strain evidence="2 3">Mal64</strain>
    </source>
</reference>
<name>A0A5C5ZJ45_9BACT</name>
<evidence type="ECO:0000256" key="1">
    <source>
        <dbReference type="SAM" id="MobiDB-lite"/>
    </source>
</evidence>